<feature type="compositionally biased region" description="Basic and acidic residues" evidence="1">
    <location>
        <begin position="55"/>
        <end position="71"/>
    </location>
</feature>
<organism evidence="2 3">
    <name type="scientific">Caerostris extrusa</name>
    <name type="common">Bark spider</name>
    <name type="synonym">Caerostris bankana</name>
    <dbReference type="NCBI Taxonomy" id="172846"/>
    <lineage>
        <taxon>Eukaryota</taxon>
        <taxon>Metazoa</taxon>
        <taxon>Ecdysozoa</taxon>
        <taxon>Arthropoda</taxon>
        <taxon>Chelicerata</taxon>
        <taxon>Arachnida</taxon>
        <taxon>Araneae</taxon>
        <taxon>Araneomorphae</taxon>
        <taxon>Entelegynae</taxon>
        <taxon>Araneoidea</taxon>
        <taxon>Araneidae</taxon>
        <taxon>Caerostris</taxon>
    </lineage>
</organism>
<feature type="compositionally biased region" description="Basic and acidic residues" evidence="1">
    <location>
        <begin position="31"/>
        <end position="45"/>
    </location>
</feature>
<dbReference type="EMBL" id="BPLR01009940">
    <property type="protein sequence ID" value="GIY35629.1"/>
    <property type="molecule type" value="Genomic_DNA"/>
</dbReference>
<comment type="caution">
    <text evidence="2">The sequence shown here is derived from an EMBL/GenBank/DDBJ whole genome shotgun (WGS) entry which is preliminary data.</text>
</comment>
<evidence type="ECO:0000313" key="2">
    <source>
        <dbReference type="EMBL" id="GIY35629.1"/>
    </source>
</evidence>
<protein>
    <submittedName>
        <fullName evidence="2">Uncharacterized protein</fullName>
    </submittedName>
</protein>
<reference evidence="2 3" key="1">
    <citation type="submission" date="2021-06" db="EMBL/GenBank/DDBJ databases">
        <title>Caerostris extrusa draft genome.</title>
        <authorList>
            <person name="Kono N."/>
            <person name="Arakawa K."/>
        </authorList>
    </citation>
    <scope>NUCLEOTIDE SEQUENCE [LARGE SCALE GENOMIC DNA]</scope>
</reference>
<dbReference type="Proteomes" id="UP001054945">
    <property type="component" value="Unassembled WGS sequence"/>
</dbReference>
<sequence>MQVRHEALCLKSSRSLPQQDRLRRAQHARRQGVDVEMRSSTRDHGSAFSQRAKRFLRETFKDKILGPDARRTRGPIPGSDRAQEFSPRALLREEEVAEPRAAGGGALETGRDDRRGRLHQSPAPKSGLRSDPPLPHGMEVLLEGGGGETVERNARAGSKRSRRGRAVERRVC</sequence>
<keyword evidence="3" id="KW-1185">Reference proteome</keyword>
<proteinExistence type="predicted"/>
<evidence type="ECO:0000313" key="3">
    <source>
        <dbReference type="Proteomes" id="UP001054945"/>
    </source>
</evidence>
<accession>A0AAV4SNQ8</accession>
<gene>
    <name evidence="2" type="ORF">CEXT_555621</name>
</gene>
<evidence type="ECO:0000256" key="1">
    <source>
        <dbReference type="SAM" id="MobiDB-lite"/>
    </source>
</evidence>
<dbReference type="AlphaFoldDB" id="A0AAV4SNQ8"/>
<feature type="region of interest" description="Disordered" evidence="1">
    <location>
        <begin position="1"/>
        <end position="172"/>
    </location>
</feature>
<name>A0AAV4SNQ8_CAEEX</name>